<dbReference type="EMBL" id="JAVRJZ010000017">
    <property type="protein sequence ID" value="KAK2710355.1"/>
    <property type="molecule type" value="Genomic_DNA"/>
</dbReference>
<dbReference type="EMBL" id="JAVRJZ010000017">
    <property type="protein sequence ID" value="KAK2710360.1"/>
    <property type="molecule type" value="Genomic_DNA"/>
</dbReference>
<dbReference type="CDD" id="cd06090">
    <property type="entry name" value="KOW_RPL27"/>
    <property type="match status" value="1"/>
</dbReference>
<dbReference type="Gene3D" id="2.30.30.770">
    <property type="match status" value="1"/>
</dbReference>
<keyword evidence="3" id="KW-0687">Ribonucleoprotein</keyword>
<evidence type="ECO:0000256" key="2">
    <source>
        <dbReference type="ARBA" id="ARBA00022980"/>
    </source>
</evidence>
<sequence length="121" mass="13873">MGKIMKSGKVVLLLGGRFAGRKAIVVKTYDDGTSEKPYGHALVVGIERYPRKVTKSMAKTKIAKRSKIKPFVKVMNYNHLFPTRYSVDVQFDKNLLNKDAIKDPIKKKKVKFSCRQRLEEK</sequence>
<dbReference type="AlphaFoldDB" id="A0AA88L713"/>
<name>A0AA88L713_ARTSF</name>
<dbReference type="InterPro" id="IPR008991">
    <property type="entry name" value="Translation_prot_SH3-like_sf"/>
</dbReference>
<evidence type="ECO:0000256" key="1">
    <source>
        <dbReference type="ARBA" id="ARBA00009124"/>
    </source>
</evidence>
<gene>
    <name evidence="7" type="ORF">QYM36_013869</name>
</gene>
<dbReference type="InterPro" id="IPR001141">
    <property type="entry name" value="Ribosomal_eL27"/>
</dbReference>
<keyword evidence="8" id="KW-1185">Reference proteome</keyword>
<evidence type="ECO:0000259" key="6">
    <source>
        <dbReference type="Pfam" id="PF00467"/>
    </source>
</evidence>
<evidence type="ECO:0000256" key="3">
    <source>
        <dbReference type="ARBA" id="ARBA00023274"/>
    </source>
</evidence>
<evidence type="ECO:0000256" key="4">
    <source>
        <dbReference type="ARBA" id="ARBA00035224"/>
    </source>
</evidence>
<accession>A0AA88L713</accession>
<dbReference type="PANTHER" id="PTHR10497">
    <property type="entry name" value="60S RIBOSOMAL PROTEIN L27"/>
    <property type="match status" value="1"/>
</dbReference>
<dbReference type="GO" id="GO:1990904">
    <property type="term" value="C:ribonucleoprotein complex"/>
    <property type="evidence" value="ECO:0007669"/>
    <property type="project" value="UniProtKB-KW"/>
</dbReference>
<feature type="domain" description="KOW" evidence="6">
    <location>
        <begin position="8"/>
        <end position="32"/>
    </location>
</feature>
<evidence type="ECO:0000256" key="5">
    <source>
        <dbReference type="ARBA" id="ARBA00035329"/>
    </source>
</evidence>
<dbReference type="GO" id="GO:0006412">
    <property type="term" value="P:translation"/>
    <property type="evidence" value="ECO:0007669"/>
    <property type="project" value="InterPro"/>
</dbReference>
<comment type="caution">
    <text evidence="7">The sequence shown here is derived from an EMBL/GenBank/DDBJ whole genome shotgun (WGS) entry which is preliminary data.</text>
</comment>
<dbReference type="Pfam" id="PF00467">
    <property type="entry name" value="KOW"/>
    <property type="match status" value="1"/>
</dbReference>
<proteinExistence type="inferred from homology"/>
<dbReference type="Pfam" id="PF01777">
    <property type="entry name" value="Ribosomal_L27e"/>
    <property type="match status" value="1"/>
</dbReference>
<protein>
    <recommendedName>
        <fullName evidence="4">Large ribosomal subunit protein eL27</fullName>
    </recommendedName>
    <alternativeName>
        <fullName evidence="5">60S ribosomal protein L27</fullName>
    </alternativeName>
</protein>
<reference evidence="7" key="1">
    <citation type="submission" date="2023-07" db="EMBL/GenBank/DDBJ databases">
        <title>Chromosome-level genome assembly of Artemia franciscana.</title>
        <authorList>
            <person name="Jo E."/>
        </authorList>
    </citation>
    <scope>NUCLEOTIDE SEQUENCE</scope>
    <source>
        <tissue evidence="7">Whole body</tissue>
    </source>
</reference>
<dbReference type="Proteomes" id="UP001187531">
    <property type="component" value="Unassembled WGS sequence"/>
</dbReference>
<dbReference type="InterPro" id="IPR041991">
    <property type="entry name" value="Ribosomal_eL27_KOW"/>
</dbReference>
<evidence type="ECO:0000313" key="8">
    <source>
        <dbReference type="Proteomes" id="UP001187531"/>
    </source>
</evidence>
<dbReference type="InterPro" id="IPR005824">
    <property type="entry name" value="KOW"/>
</dbReference>
<keyword evidence="2" id="KW-0689">Ribosomal protein</keyword>
<evidence type="ECO:0000313" key="7">
    <source>
        <dbReference type="EMBL" id="KAK2710355.1"/>
    </source>
</evidence>
<dbReference type="GO" id="GO:0003735">
    <property type="term" value="F:structural constituent of ribosome"/>
    <property type="evidence" value="ECO:0007669"/>
    <property type="project" value="InterPro"/>
</dbReference>
<dbReference type="GO" id="GO:0005840">
    <property type="term" value="C:ribosome"/>
    <property type="evidence" value="ECO:0007669"/>
    <property type="project" value="UniProtKB-KW"/>
</dbReference>
<dbReference type="FunFam" id="2.30.30.770:FF:000001">
    <property type="entry name" value="60S ribosomal protein L27"/>
    <property type="match status" value="1"/>
</dbReference>
<dbReference type="SUPFAM" id="SSF50104">
    <property type="entry name" value="Translation proteins SH3-like domain"/>
    <property type="match status" value="1"/>
</dbReference>
<organism evidence="7 8">
    <name type="scientific">Artemia franciscana</name>
    <name type="common">Brine shrimp</name>
    <name type="synonym">Artemia sanfranciscana</name>
    <dbReference type="NCBI Taxonomy" id="6661"/>
    <lineage>
        <taxon>Eukaryota</taxon>
        <taxon>Metazoa</taxon>
        <taxon>Ecdysozoa</taxon>
        <taxon>Arthropoda</taxon>
        <taxon>Crustacea</taxon>
        <taxon>Branchiopoda</taxon>
        <taxon>Anostraca</taxon>
        <taxon>Artemiidae</taxon>
        <taxon>Artemia</taxon>
    </lineage>
</organism>
<dbReference type="EMBL" id="JAVRJZ010000017">
    <property type="protein sequence ID" value="KAK2710358.1"/>
    <property type="molecule type" value="Genomic_DNA"/>
</dbReference>
<dbReference type="EMBL" id="JAVRJZ010000017">
    <property type="protein sequence ID" value="KAK2710357.1"/>
    <property type="molecule type" value="Genomic_DNA"/>
</dbReference>
<dbReference type="InterPro" id="IPR038655">
    <property type="entry name" value="Ribosomal_eL27_sf"/>
</dbReference>
<comment type="similarity">
    <text evidence="1">Belongs to the eukaryotic ribosomal protein eL27 family.</text>
</comment>